<organism evidence="1 2">
    <name type="scientific">Filifactor villosus</name>
    <dbReference type="NCBI Taxonomy" id="29374"/>
    <lineage>
        <taxon>Bacteria</taxon>
        <taxon>Bacillati</taxon>
        <taxon>Bacillota</taxon>
        <taxon>Clostridia</taxon>
        <taxon>Peptostreptococcales</taxon>
        <taxon>Filifactoraceae</taxon>
        <taxon>Filifactor</taxon>
    </lineage>
</organism>
<evidence type="ECO:0000313" key="1">
    <source>
        <dbReference type="EMBL" id="MFC4804500.1"/>
    </source>
</evidence>
<gene>
    <name evidence="1" type="ORF">ACFO4R_05325</name>
</gene>
<dbReference type="PROSITE" id="PS51257">
    <property type="entry name" value="PROKAR_LIPOPROTEIN"/>
    <property type="match status" value="1"/>
</dbReference>
<protein>
    <submittedName>
        <fullName evidence="1">Uncharacterized protein</fullName>
    </submittedName>
</protein>
<evidence type="ECO:0000313" key="2">
    <source>
        <dbReference type="Proteomes" id="UP001595916"/>
    </source>
</evidence>
<dbReference type="Proteomes" id="UP001595916">
    <property type="component" value="Unassembled WGS sequence"/>
</dbReference>
<dbReference type="RefSeq" id="WP_379788009.1">
    <property type="nucleotide sequence ID" value="NZ_JBHSHL010000015.1"/>
</dbReference>
<accession>A0ABV9QJH1</accession>
<comment type="caution">
    <text evidence="1">The sequence shown here is derived from an EMBL/GenBank/DDBJ whole genome shotgun (WGS) entry which is preliminary data.</text>
</comment>
<sequence length="119" mass="14166">MRCRQVRKCLEGRTAVFGGGFLLGALGCCLVSKLRLKLREEYERDCLYMAVMDDEICRNRLEGMLIDGRKVEFPPKSESLHYRLELWRELNKGLSKKERQRKLEEMQERLALSREENRR</sequence>
<name>A0ABV9QJH1_9FIRM</name>
<keyword evidence="2" id="KW-1185">Reference proteome</keyword>
<proteinExistence type="predicted"/>
<reference evidence="2" key="1">
    <citation type="journal article" date="2019" name="Int. J. Syst. Evol. Microbiol.">
        <title>The Global Catalogue of Microorganisms (GCM) 10K type strain sequencing project: providing services to taxonomists for standard genome sequencing and annotation.</title>
        <authorList>
            <consortium name="The Broad Institute Genomics Platform"/>
            <consortium name="The Broad Institute Genome Sequencing Center for Infectious Disease"/>
            <person name="Wu L."/>
            <person name="Ma J."/>
        </authorList>
    </citation>
    <scope>NUCLEOTIDE SEQUENCE [LARGE SCALE GENOMIC DNA]</scope>
    <source>
        <strain evidence="2">CCUG 46385</strain>
    </source>
</reference>
<dbReference type="EMBL" id="JBHSHL010000015">
    <property type="protein sequence ID" value="MFC4804500.1"/>
    <property type="molecule type" value="Genomic_DNA"/>
</dbReference>